<dbReference type="STRING" id="910347.SAMN05421773_102364"/>
<name>A0A1I1HM88_9ACTN</name>
<feature type="signal peptide" evidence="2">
    <location>
        <begin position="1"/>
        <end position="28"/>
    </location>
</feature>
<evidence type="ECO:0008006" key="5">
    <source>
        <dbReference type="Google" id="ProtNLM"/>
    </source>
</evidence>
<organism evidence="3 4">
    <name type="scientific">Streptomyces aidingensis</name>
    <dbReference type="NCBI Taxonomy" id="910347"/>
    <lineage>
        <taxon>Bacteria</taxon>
        <taxon>Bacillati</taxon>
        <taxon>Actinomycetota</taxon>
        <taxon>Actinomycetes</taxon>
        <taxon>Kitasatosporales</taxon>
        <taxon>Streptomycetaceae</taxon>
        <taxon>Streptomyces</taxon>
    </lineage>
</organism>
<gene>
    <name evidence="3" type="ORF">SAMN05421773_102364</name>
</gene>
<sequence length="239" mass="24986">MTALSWSRGRRAARTALAAGAASLGLFALTACERPSPNAHFTLGSNTTSPEAEQQCWSEDKPLSVDAAQSCLTGEGDVASFRTTPGDTFRIGVDPEVAEDGWLLFYNGQPADVELNTTTYRSFATEELYAIAQSAQPFPGMELPEPEGEEIRVSVVQMSESFSSEALESAASWEVLIEEMYGNVLGIWSVELEPKNAAGGEEDGAGESGADTGTDTGTGDQQDGAGTGGAAEEDAGEQG</sequence>
<dbReference type="AlphaFoldDB" id="A0A1I1HM88"/>
<feature type="chain" id="PRO_5039641023" description="DUF2771 domain-containing protein" evidence="2">
    <location>
        <begin position="29"/>
        <end position="239"/>
    </location>
</feature>
<dbReference type="OrthoDB" id="5185019at2"/>
<evidence type="ECO:0000256" key="1">
    <source>
        <dbReference type="SAM" id="MobiDB-lite"/>
    </source>
</evidence>
<reference evidence="3 4" key="1">
    <citation type="submission" date="2016-10" db="EMBL/GenBank/DDBJ databases">
        <authorList>
            <person name="de Groot N.N."/>
        </authorList>
    </citation>
    <scope>NUCLEOTIDE SEQUENCE [LARGE SCALE GENOMIC DNA]</scope>
    <source>
        <strain evidence="3 4">CGMCC 4.5739</strain>
    </source>
</reference>
<proteinExistence type="predicted"/>
<keyword evidence="4" id="KW-1185">Reference proteome</keyword>
<protein>
    <recommendedName>
        <fullName evidence="5">DUF2771 domain-containing protein</fullName>
    </recommendedName>
</protein>
<keyword evidence="2" id="KW-0732">Signal</keyword>
<feature type="compositionally biased region" description="Low complexity" evidence="1">
    <location>
        <begin position="208"/>
        <end position="224"/>
    </location>
</feature>
<evidence type="ECO:0000256" key="2">
    <source>
        <dbReference type="SAM" id="SignalP"/>
    </source>
</evidence>
<evidence type="ECO:0000313" key="4">
    <source>
        <dbReference type="Proteomes" id="UP000199207"/>
    </source>
</evidence>
<dbReference type="Proteomes" id="UP000199207">
    <property type="component" value="Unassembled WGS sequence"/>
</dbReference>
<evidence type="ECO:0000313" key="3">
    <source>
        <dbReference type="EMBL" id="SFC22563.1"/>
    </source>
</evidence>
<dbReference type="RefSeq" id="WP_093837652.1">
    <property type="nucleotide sequence ID" value="NZ_FOLM01000002.1"/>
</dbReference>
<feature type="region of interest" description="Disordered" evidence="1">
    <location>
        <begin position="196"/>
        <end position="239"/>
    </location>
</feature>
<dbReference type="EMBL" id="FOLM01000002">
    <property type="protein sequence ID" value="SFC22563.1"/>
    <property type="molecule type" value="Genomic_DNA"/>
</dbReference>
<accession>A0A1I1HM88</accession>